<dbReference type="GO" id="GO:0004252">
    <property type="term" value="F:serine-type endopeptidase activity"/>
    <property type="evidence" value="ECO:0007669"/>
    <property type="project" value="InterPro"/>
</dbReference>
<accession>A0A1G7RSC1</accession>
<dbReference type="OrthoDB" id="5121599at2"/>
<keyword evidence="4" id="KW-1185">Reference proteome</keyword>
<evidence type="ECO:0000256" key="2">
    <source>
        <dbReference type="SAM" id="MobiDB-lite"/>
    </source>
</evidence>
<evidence type="ECO:0000313" key="3">
    <source>
        <dbReference type="EMBL" id="SDG13605.1"/>
    </source>
</evidence>
<proteinExistence type="predicted"/>
<dbReference type="InterPro" id="IPR043504">
    <property type="entry name" value="Peptidase_S1_PA_chymotrypsin"/>
</dbReference>
<dbReference type="Gene3D" id="2.40.10.10">
    <property type="entry name" value="Trypsin-like serine proteases"/>
    <property type="match status" value="2"/>
</dbReference>
<name>A0A1G7RSC1_9ACTN</name>
<feature type="region of interest" description="Disordered" evidence="2">
    <location>
        <begin position="96"/>
        <end position="137"/>
    </location>
</feature>
<evidence type="ECO:0000256" key="1">
    <source>
        <dbReference type="ARBA" id="ARBA00022729"/>
    </source>
</evidence>
<dbReference type="InterPro" id="IPR050966">
    <property type="entry name" value="Glutamyl_endopeptidase"/>
</dbReference>
<dbReference type="Pfam" id="PF13365">
    <property type="entry name" value="Trypsin_2"/>
    <property type="match status" value="1"/>
</dbReference>
<dbReference type="PROSITE" id="PS00134">
    <property type="entry name" value="TRYPSIN_HIS"/>
    <property type="match status" value="1"/>
</dbReference>
<dbReference type="RefSeq" id="WP_093167588.1">
    <property type="nucleotide sequence ID" value="NZ_FNCN01000002.1"/>
</dbReference>
<reference evidence="3 4" key="1">
    <citation type="submission" date="2016-10" db="EMBL/GenBank/DDBJ databases">
        <authorList>
            <person name="de Groot N.N."/>
        </authorList>
    </citation>
    <scope>NUCLEOTIDE SEQUENCE [LARGE SCALE GENOMIC DNA]</scope>
    <source>
        <strain evidence="3 4">CPCC 201354</strain>
    </source>
</reference>
<keyword evidence="1" id="KW-0732">Signal</keyword>
<dbReference type="STRING" id="504805.SAMN05421505_10220"/>
<protein>
    <submittedName>
        <fullName evidence="3">V8-like Glu-specific endopeptidase</fullName>
    </submittedName>
</protein>
<dbReference type="AlphaFoldDB" id="A0A1G7RSC1"/>
<feature type="compositionally biased region" description="Pro residues" evidence="2">
    <location>
        <begin position="105"/>
        <end position="115"/>
    </location>
</feature>
<organism evidence="3 4">
    <name type="scientific">Sinosporangium album</name>
    <dbReference type="NCBI Taxonomy" id="504805"/>
    <lineage>
        <taxon>Bacteria</taxon>
        <taxon>Bacillati</taxon>
        <taxon>Actinomycetota</taxon>
        <taxon>Actinomycetes</taxon>
        <taxon>Streptosporangiales</taxon>
        <taxon>Streptosporangiaceae</taxon>
        <taxon>Sinosporangium</taxon>
    </lineage>
</organism>
<dbReference type="InterPro" id="IPR009003">
    <property type="entry name" value="Peptidase_S1_PA"/>
</dbReference>
<dbReference type="Proteomes" id="UP000198923">
    <property type="component" value="Unassembled WGS sequence"/>
</dbReference>
<dbReference type="PANTHER" id="PTHR15462">
    <property type="entry name" value="SERINE PROTEASE"/>
    <property type="match status" value="1"/>
</dbReference>
<dbReference type="SUPFAM" id="SSF50494">
    <property type="entry name" value="Trypsin-like serine proteases"/>
    <property type="match status" value="1"/>
</dbReference>
<dbReference type="InterPro" id="IPR018114">
    <property type="entry name" value="TRYPSIN_HIS"/>
</dbReference>
<dbReference type="GO" id="GO:0006508">
    <property type="term" value="P:proteolysis"/>
    <property type="evidence" value="ECO:0007669"/>
    <property type="project" value="InterPro"/>
</dbReference>
<gene>
    <name evidence="3" type="ORF">SAMN05421505_10220</name>
</gene>
<evidence type="ECO:0000313" key="4">
    <source>
        <dbReference type="Proteomes" id="UP000198923"/>
    </source>
</evidence>
<dbReference type="EMBL" id="FNCN01000002">
    <property type="protein sequence ID" value="SDG13605.1"/>
    <property type="molecule type" value="Genomic_DNA"/>
</dbReference>
<sequence>MTSSLPPLAAVPLVIGLMGAPLSGTTAPVPPLRTDPASLVDIVGHTAVDNGAEQRRVLGYWTPERMAKALPAELLGGVGRAVRGLAAAGRGPAAIRHTGAATDPEPAPAPAPAPATVPVSQSRAPAASTAGSRWTAGGSVTRTTGRVFLTLGGVDFVCSASTVRSANKDVVVTAGHCVKDGKGAWADNWTFVPGYQAGRRPHGTFTARRMFVAGPWSRDGDDSYDVGMVALNTSGGKHVTEVVGAQEIAFNGARGGAVYGFGYPADRPYDGQNLVYCAGRLASDPHRQTRDQGLRCDMTAGSSGGPWLSGFDAQSGRGTITSVSSFKYSDDQKTMYGPYFGESAKQLFTTAERA</sequence>